<dbReference type="RefSeq" id="XP_030058847.1">
    <property type="nucleotide sequence ID" value="XM_030202987.1"/>
</dbReference>
<keyword evidence="1" id="KW-0433">Leucine-rich repeat</keyword>
<feature type="region of interest" description="Disordered" evidence="4">
    <location>
        <begin position="330"/>
        <end position="354"/>
    </location>
</feature>
<accession>A0A6P7XTR6</accession>
<dbReference type="Proteomes" id="UP000515156">
    <property type="component" value="Chromosome 5"/>
</dbReference>
<dbReference type="PROSITE" id="PS51450">
    <property type="entry name" value="LRR"/>
    <property type="match status" value="1"/>
</dbReference>
<dbReference type="InterPro" id="IPR001611">
    <property type="entry name" value="Leu-rich_rpt"/>
</dbReference>
<dbReference type="Pfam" id="PF13855">
    <property type="entry name" value="LRR_8"/>
    <property type="match status" value="1"/>
</dbReference>
<dbReference type="AlphaFoldDB" id="A0A6P7XTR6"/>
<proteinExistence type="predicted"/>
<name>A0A6P7XTR6_9AMPH</name>
<evidence type="ECO:0000256" key="1">
    <source>
        <dbReference type="ARBA" id="ARBA00022614"/>
    </source>
</evidence>
<keyword evidence="3" id="KW-0175">Coiled coil</keyword>
<evidence type="ECO:0000313" key="6">
    <source>
        <dbReference type="RefSeq" id="XP_030058846.1"/>
    </source>
</evidence>
<evidence type="ECO:0000313" key="5">
    <source>
        <dbReference type="Proteomes" id="UP000515156"/>
    </source>
</evidence>
<dbReference type="PANTHER" id="PTHR48051:SF35">
    <property type="entry name" value="LEUCINE-RICH REPEAT-CONTAINING PROTEIN 27"/>
    <property type="match status" value="1"/>
</dbReference>
<evidence type="ECO:0000256" key="3">
    <source>
        <dbReference type="SAM" id="Coils"/>
    </source>
</evidence>
<dbReference type="RefSeq" id="XP_030058846.1">
    <property type="nucleotide sequence ID" value="XM_030202986.1"/>
</dbReference>
<sequence>MDTDCIPIESQAFGDNLSNETHQIIKKKCPHDSSVSDEIRGIIDNIMSTSSSTLDLSRKQLHHINEDLYIASNIKHLHLEGNALSIIPEDFFQQLPDLVWLDLRYNNIAVLPSGIGTHRQLKSLLLEGNPIKSLPVELGDLKSLKALNLRHCPIEFPPEDIVHRGLQSILSFLQNEKASLKADSETEEEMKPVEKLQLSGLMKSSLESSEEWPNEEEMQRFEKLKQMIIQEEMKEFIGQDMELQTMTHEDLKSRRQQETPQNTLDNSIRRTPVSKEKFPKLSKYDMQIQKKRIEERKLSALKAIKEKQALFEQQIKDQEVLHEWRKQSKLMQEKKMKKEKSSTFPHTNRDQVSKSAPYATDHIMDHWQTNNQNVPEQQERIRKILSMKSAKEIEQARASRDLELDHRIKQHLLMMQEKRRLPRESVQAEIEAAKRDLETAERLQSELIQRKIDLGFPAEYRFTAFTGESLPEEALKTQPQNIFWNMKF</sequence>
<evidence type="ECO:0000256" key="2">
    <source>
        <dbReference type="ARBA" id="ARBA00022737"/>
    </source>
</evidence>
<dbReference type="CTD" id="80313"/>
<dbReference type="SMART" id="SM00369">
    <property type="entry name" value="LRR_TYP"/>
    <property type="match status" value="3"/>
</dbReference>
<dbReference type="RefSeq" id="XP_030058848.1">
    <property type="nucleotide sequence ID" value="XM_030202988.1"/>
</dbReference>
<evidence type="ECO:0000313" key="8">
    <source>
        <dbReference type="RefSeq" id="XP_030058848.1"/>
    </source>
</evidence>
<feature type="compositionally biased region" description="Basic and acidic residues" evidence="4">
    <location>
        <begin position="330"/>
        <end position="352"/>
    </location>
</feature>
<dbReference type="InterPro" id="IPR032675">
    <property type="entry name" value="LRR_dom_sf"/>
</dbReference>
<dbReference type="InterPro" id="IPR050216">
    <property type="entry name" value="LRR_domain-containing"/>
</dbReference>
<dbReference type="OrthoDB" id="2021138at2759"/>
<evidence type="ECO:0000313" key="7">
    <source>
        <dbReference type="RefSeq" id="XP_030058847.1"/>
    </source>
</evidence>
<organism evidence="5 7">
    <name type="scientific">Microcaecilia unicolor</name>
    <dbReference type="NCBI Taxonomy" id="1415580"/>
    <lineage>
        <taxon>Eukaryota</taxon>
        <taxon>Metazoa</taxon>
        <taxon>Chordata</taxon>
        <taxon>Craniata</taxon>
        <taxon>Vertebrata</taxon>
        <taxon>Euteleostomi</taxon>
        <taxon>Amphibia</taxon>
        <taxon>Gymnophiona</taxon>
        <taxon>Siphonopidae</taxon>
        <taxon>Microcaecilia</taxon>
    </lineage>
</organism>
<dbReference type="Gene3D" id="3.80.10.10">
    <property type="entry name" value="Ribonuclease Inhibitor"/>
    <property type="match status" value="1"/>
</dbReference>
<feature type="coiled-coil region" evidence="3">
    <location>
        <begin position="423"/>
        <end position="450"/>
    </location>
</feature>
<dbReference type="InterPro" id="IPR003591">
    <property type="entry name" value="Leu-rich_rpt_typical-subtyp"/>
</dbReference>
<dbReference type="KEGG" id="muo:115470084"/>
<dbReference type="PANTHER" id="PTHR48051">
    <property type="match status" value="1"/>
</dbReference>
<keyword evidence="5" id="KW-1185">Reference proteome</keyword>
<dbReference type="GeneID" id="115470084"/>
<dbReference type="SUPFAM" id="SSF52058">
    <property type="entry name" value="L domain-like"/>
    <property type="match status" value="1"/>
</dbReference>
<protein>
    <submittedName>
        <fullName evidence="6 7">Leucine-rich repeat-containing protein 27</fullName>
    </submittedName>
</protein>
<dbReference type="GO" id="GO:0005737">
    <property type="term" value="C:cytoplasm"/>
    <property type="evidence" value="ECO:0007669"/>
    <property type="project" value="TreeGrafter"/>
</dbReference>
<reference evidence="6 7" key="1">
    <citation type="submission" date="2025-04" db="UniProtKB">
        <authorList>
            <consortium name="RefSeq"/>
        </authorList>
    </citation>
    <scope>IDENTIFICATION</scope>
</reference>
<keyword evidence="2" id="KW-0677">Repeat</keyword>
<evidence type="ECO:0000256" key="4">
    <source>
        <dbReference type="SAM" id="MobiDB-lite"/>
    </source>
</evidence>
<gene>
    <name evidence="6 7 8" type="primary">LRRC27</name>
</gene>